<dbReference type="InterPro" id="IPR013833">
    <property type="entry name" value="Cyt_c_oxidase_su3_a-hlx"/>
</dbReference>
<dbReference type="PANTHER" id="PTHR11403">
    <property type="entry name" value="CYTOCHROME C OXIDASE SUBUNIT III"/>
    <property type="match status" value="1"/>
</dbReference>
<reference evidence="9 10" key="1">
    <citation type="submission" date="2017-11" db="EMBL/GenBank/DDBJ databases">
        <title>Draft genome sequence of magnetotactic bacterium Magnetospirillum kuznetsovii LBB-42.</title>
        <authorList>
            <person name="Grouzdev D.S."/>
            <person name="Rysina M.S."/>
            <person name="Baslerov R.V."/>
            <person name="Koziaeva V."/>
        </authorList>
    </citation>
    <scope>NUCLEOTIDE SEQUENCE [LARGE SCALE GENOMIC DNA]</scope>
    <source>
        <strain evidence="9 10">LBB-42</strain>
    </source>
</reference>
<feature type="transmembrane region" description="Helical" evidence="7">
    <location>
        <begin position="56"/>
        <end position="80"/>
    </location>
</feature>
<dbReference type="Pfam" id="PF00510">
    <property type="entry name" value="COX3"/>
    <property type="match status" value="1"/>
</dbReference>
<keyword evidence="5 7" id="KW-0472">Membrane</keyword>
<comment type="similarity">
    <text evidence="2 6">Belongs to the cytochrome c oxidase subunit 3 family.</text>
</comment>
<dbReference type="InterPro" id="IPR035973">
    <property type="entry name" value="Cyt_c_oxidase_su3-like_sf"/>
</dbReference>
<dbReference type="GO" id="GO:0019646">
    <property type="term" value="P:aerobic electron transport chain"/>
    <property type="evidence" value="ECO:0007669"/>
    <property type="project" value="InterPro"/>
</dbReference>
<comment type="caution">
    <text evidence="9">The sequence shown here is derived from an EMBL/GenBank/DDBJ whole genome shotgun (WGS) entry which is preliminary data.</text>
</comment>
<dbReference type="OrthoDB" id="9810850at2"/>
<name>A0A364NSG8_9PROT</name>
<dbReference type="Proteomes" id="UP000251075">
    <property type="component" value="Unassembled WGS sequence"/>
</dbReference>
<feature type="transmembrane region" description="Helical" evidence="7">
    <location>
        <begin position="130"/>
        <end position="154"/>
    </location>
</feature>
<dbReference type="PANTHER" id="PTHR11403:SF6">
    <property type="entry name" value="NITRIC OXIDE REDUCTASE SUBUNIT E"/>
    <property type="match status" value="1"/>
</dbReference>
<comment type="subcellular location">
    <subcellularLocation>
        <location evidence="6">Cell membrane</location>
        <topology evidence="6">Multi-pass membrane protein</topology>
    </subcellularLocation>
    <subcellularLocation>
        <location evidence="1">Membrane</location>
        <topology evidence="1">Multi-pass membrane protein</topology>
    </subcellularLocation>
</comment>
<feature type="domain" description="Heme-copper oxidase subunit III family profile" evidence="8">
    <location>
        <begin position="20"/>
        <end position="186"/>
    </location>
</feature>
<feature type="transmembrane region" description="Helical" evidence="7">
    <location>
        <begin position="166"/>
        <end position="185"/>
    </location>
</feature>
<dbReference type="InterPro" id="IPR024791">
    <property type="entry name" value="Cyt_c/ubiquinol_Oxase_su3"/>
</dbReference>
<evidence type="ECO:0000256" key="4">
    <source>
        <dbReference type="ARBA" id="ARBA00022989"/>
    </source>
</evidence>
<evidence type="ECO:0000256" key="7">
    <source>
        <dbReference type="SAM" id="Phobius"/>
    </source>
</evidence>
<evidence type="ECO:0000259" key="8">
    <source>
        <dbReference type="PROSITE" id="PS50253"/>
    </source>
</evidence>
<dbReference type="AlphaFoldDB" id="A0A364NSG8"/>
<sequence length="186" mass="20078">MSDAPADWGVLSELPGNPLMWVLILGELLVFGALFVGFAVVRLLHPEMVLAGQTSLSIPLGGANTLILVTSGYLAARAVLARSTSKVAESRWWLAGAAALGACFLVIKGVEYADKAAQGFGIETNGFWTLFYLMTGFHAAHVMMGIIVLGIVGWKNSVENLETGAAFWHMVDLIWLILFPLVYLLR</sequence>
<dbReference type="GO" id="GO:0004129">
    <property type="term" value="F:cytochrome-c oxidase activity"/>
    <property type="evidence" value="ECO:0007669"/>
    <property type="project" value="InterPro"/>
</dbReference>
<evidence type="ECO:0000256" key="2">
    <source>
        <dbReference type="ARBA" id="ARBA00010581"/>
    </source>
</evidence>
<dbReference type="GO" id="GO:0005886">
    <property type="term" value="C:plasma membrane"/>
    <property type="evidence" value="ECO:0007669"/>
    <property type="project" value="UniProtKB-SubCell"/>
</dbReference>
<keyword evidence="10" id="KW-1185">Reference proteome</keyword>
<dbReference type="EMBL" id="PGTO01000042">
    <property type="protein sequence ID" value="RAU20026.1"/>
    <property type="molecule type" value="Genomic_DNA"/>
</dbReference>
<dbReference type="RefSeq" id="WP_112147463.1">
    <property type="nucleotide sequence ID" value="NZ_PGTO01000042.1"/>
</dbReference>
<dbReference type="PROSITE" id="PS50253">
    <property type="entry name" value="COX3"/>
    <property type="match status" value="1"/>
</dbReference>
<dbReference type="Gene3D" id="1.20.120.80">
    <property type="entry name" value="Cytochrome c oxidase, subunit III, four-helix bundle"/>
    <property type="match status" value="1"/>
</dbReference>
<evidence type="ECO:0000256" key="6">
    <source>
        <dbReference type="RuleBase" id="RU003376"/>
    </source>
</evidence>
<evidence type="ECO:0000256" key="1">
    <source>
        <dbReference type="ARBA" id="ARBA00004141"/>
    </source>
</evidence>
<protein>
    <submittedName>
        <fullName evidence="9">Copper oxidase</fullName>
    </submittedName>
</protein>
<evidence type="ECO:0000313" key="10">
    <source>
        <dbReference type="Proteomes" id="UP000251075"/>
    </source>
</evidence>
<proteinExistence type="inferred from homology"/>
<evidence type="ECO:0000313" key="9">
    <source>
        <dbReference type="EMBL" id="RAU20026.1"/>
    </source>
</evidence>
<dbReference type="InterPro" id="IPR000298">
    <property type="entry name" value="Cyt_c_oxidase-like_su3"/>
</dbReference>
<feature type="transmembrane region" description="Helical" evidence="7">
    <location>
        <begin position="92"/>
        <end position="110"/>
    </location>
</feature>
<evidence type="ECO:0000256" key="5">
    <source>
        <dbReference type="ARBA" id="ARBA00023136"/>
    </source>
</evidence>
<evidence type="ECO:0000256" key="3">
    <source>
        <dbReference type="ARBA" id="ARBA00022692"/>
    </source>
</evidence>
<dbReference type="SUPFAM" id="SSF81452">
    <property type="entry name" value="Cytochrome c oxidase subunit III-like"/>
    <property type="match status" value="1"/>
</dbReference>
<keyword evidence="3 6" id="KW-0812">Transmembrane</keyword>
<accession>A0A364NSG8</accession>
<feature type="transmembrane region" description="Helical" evidence="7">
    <location>
        <begin position="20"/>
        <end position="44"/>
    </location>
</feature>
<organism evidence="9 10">
    <name type="scientific">Paramagnetospirillum kuznetsovii</name>
    <dbReference type="NCBI Taxonomy" id="2053833"/>
    <lineage>
        <taxon>Bacteria</taxon>
        <taxon>Pseudomonadati</taxon>
        <taxon>Pseudomonadota</taxon>
        <taxon>Alphaproteobacteria</taxon>
        <taxon>Rhodospirillales</taxon>
        <taxon>Magnetospirillaceae</taxon>
        <taxon>Paramagnetospirillum</taxon>
    </lineage>
</organism>
<keyword evidence="4 7" id="KW-1133">Transmembrane helix</keyword>
<gene>
    <name evidence="9" type="ORF">CU669_20590</name>
</gene>